<proteinExistence type="inferred from homology"/>
<evidence type="ECO:0000256" key="6">
    <source>
        <dbReference type="ARBA" id="ARBA00023136"/>
    </source>
</evidence>
<evidence type="ECO:0000259" key="12">
    <source>
        <dbReference type="Pfam" id="PF07715"/>
    </source>
</evidence>
<dbReference type="Pfam" id="PF00593">
    <property type="entry name" value="TonB_dep_Rec_b-barrel"/>
    <property type="match status" value="1"/>
</dbReference>
<dbReference type="PROSITE" id="PS52016">
    <property type="entry name" value="TONB_DEPENDENT_REC_3"/>
    <property type="match status" value="1"/>
</dbReference>
<evidence type="ECO:0000256" key="2">
    <source>
        <dbReference type="ARBA" id="ARBA00022448"/>
    </source>
</evidence>
<reference evidence="14" key="1">
    <citation type="submission" date="2016-11" db="EMBL/GenBank/DDBJ databases">
        <authorList>
            <person name="Varghese N."/>
            <person name="Submissions S."/>
        </authorList>
    </citation>
    <scope>NUCLEOTIDE SEQUENCE [LARGE SCALE GENOMIC DNA]</scope>
    <source>
        <strain evidence="14">DSM 26134</strain>
    </source>
</reference>
<feature type="signal peptide" evidence="10">
    <location>
        <begin position="1"/>
        <end position="31"/>
    </location>
</feature>
<sequence>MYSNIIFYKTKATACLVFMLVVLLAAGPVWANSESPQVSVALRNATLTTIFSHLGEQTGYKFSYGEKVIEDQMTYSIVHRGKQLREVLDELSAEADFSYAVSDRLVLIRKNNPTDAVVGTAKGRIVDENNEPLPGANVLQIGTTNGVVTNINGEFSIDMLTGDQTLVFSFIGYDSESVSADENMVIQLLPSLESLQEVVVIGYGTTNKADVTGALDKVDSDHFREGINTSPELLLQGKSPGVRVISSSGEPGAGVDVMIRGAGSIRSGSTPLFVVDGVPLSNASVSPGGPDSGIGSSRAKNPLNFLNPSDIASISVLKDASAAAIYGARGSNGVIIITTKKGRKDEGTLTLDSYVGLSTVSKKLDLLDAKTYAENNPGQVYDPNVSTDWQDEVFRTAMTTSNSLSFSKGTDSGNYYASISQMDQEGVIEQSEFERISGRINVMESFMDNQRLKLKVNLTASQTIDNAVPTSETAGATGELITHTLKANPTRPVYDENGDLFDFDTEGSYNPIYMLDFHEDETRTLRVLGNVEANFRIINGLEYQLNYGIDRSFSERNTTFYPNTTEIESSGAYYQQNFENYNRLLEQYLTYSKLIGNSKLDVLGGFSYQKFERSGTTFGLRELDDDRVDPANNPSVASNQEAIETTGFAEINELQSYFGRLNYTYKGKYLVTASIRADGSTRFGDNNKYGYFPSFALGWNIGDEGFLAGSDIVNELKLRTSWGQTGNQEVPNKVTQETYSTTSSNGYFLNGEDSELVNGVTYTRTANPDLKWEVVTQFDLGLDFQLYGGVLYGSIDYYNKATTDAILLLPAIQPNFSSVWTNMDGEIVNSGIEFMLGSQIIQSNDVSWSVDFNGATLKNEVKNLPVTEILSGNVSGSGVSGETVNIYKNGSAAGSFNLYEHLGFDENGISQYSDEKKVTESALPTFTYGFNTMFRYKNIDLSMSVVGQTGAYIFNNTKLATDHMSNFLSSKNVTNDELNSGQSVNDALRVSDYYLESSDYIRLNNLRIGYTFNTANIKWLKNLTLYATGQNLVTITDYSGFDPSVNTSKNVGGNTSLGIDYASYPSSRSYLLGATIKF</sequence>
<dbReference type="RefSeq" id="WP_073122720.1">
    <property type="nucleotide sequence ID" value="NZ_FRAA01000004.1"/>
</dbReference>
<evidence type="ECO:0000256" key="1">
    <source>
        <dbReference type="ARBA" id="ARBA00004571"/>
    </source>
</evidence>
<keyword evidence="5 9" id="KW-0798">TonB box</keyword>
<dbReference type="AlphaFoldDB" id="A0A1M6RBN6"/>
<keyword evidence="6 8" id="KW-0472">Membrane</keyword>
<dbReference type="SUPFAM" id="SSF56935">
    <property type="entry name" value="Porins"/>
    <property type="match status" value="1"/>
</dbReference>
<feature type="chain" id="PRO_5013155708" evidence="10">
    <location>
        <begin position="32"/>
        <end position="1078"/>
    </location>
</feature>
<dbReference type="Gene3D" id="2.60.40.1120">
    <property type="entry name" value="Carboxypeptidase-like, regulatory domain"/>
    <property type="match status" value="1"/>
</dbReference>
<comment type="similarity">
    <text evidence="8 9">Belongs to the TonB-dependent receptor family.</text>
</comment>
<dbReference type="NCBIfam" id="TIGR04057">
    <property type="entry name" value="SusC_RagA_signa"/>
    <property type="match status" value="1"/>
</dbReference>
<dbReference type="InterPro" id="IPR008969">
    <property type="entry name" value="CarboxyPept-like_regulatory"/>
</dbReference>
<dbReference type="Pfam" id="PF07715">
    <property type="entry name" value="Plug"/>
    <property type="match status" value="1"/>
</dbReference>
<keyword evidence="3 8" id="KW-1134">Transmembrane beta strand</keyword>
<dbReference type="SUPFAM" id="SSF49464">
    <property type="entry name" value="Carboxypeptidase regulatory domain-like"/>
    <property type="match status" value="1"/>
</dbReference>
<comment type="subcellular location">
    <subcellularLocation>
        <location evidence="1 8">Cell outer membrane</location>
        <topology evidence="1 8">Multi-pass membrane protein</topology>
    </subcellularLocation>
</comment>
<dbReference type="InterPro" id="IPR036942">
    <property type="entry name" value="Beta-barrel_TonB_sf"/>
</dbReference>
<evidence type="ECO:0000313" key="13">
    <source>
        <dbReference type="EMBL" id="SHK29873.1"/>
    </source>
</evidence>
<dbReference type="Gene3D" id="2.40.170.20">
    <property type="entry name" value="TonB-dependent receptor, beta-barrel domain"/>
    <property type="match status" value="1"/>
</dbReference>
<dbReference type="InterPro" id="IPR037066">
    <property type="entry name" value="Plug_dom_sf"/>
</dbReference>
<dbReference type="NCBIfam" id="TIGR04056">
    <property type="entry name" value="OMP_RagA_SusC"/>
    <property type="match status" value="1"/>
</dbReference>
<dbReference type="EMBL" id="FRAA01000004">
    <property type="protein sequence ID" value="SHK29873.1"/>
    <property type="molecule type" value="Genomic_DNA"/>
</dbReference>
<evidence type="ECO:0000256" key="9">
    <source>
        <dbReference type="RuleBase" id="RU003357"/>
    </source>
</evidence>
<feature type="domain" description="TonB-dependent receptor-like beta-barrel" evidence="11">
    <location>
        <begin position="498"/>
        <end position="1032"/>
    </location>
</feature>
<evidence type="ECO:0000256" key="3">
    <source>
        <dbReference type="ARBA" id="ARBA00022452"/>
    </source>
</evidence>
<dbReference type="InterPro" id="IPR023996">
    <property type="entry name" value="TonB-dep_OMP_SusC/RagA"/>
</dbReference>
<dbReference type="Proteomes" id="UP000184474">
    <property type="component" value="Unassembled WGS sequence"/>
</dbReference>
<dbReference type="Pfam" id="PF13715">
    <property type="entry name" value="CarbopepD_reg_2"/>
    <property type="match status" value="1"/>
</dbReference>
<dbReference type="STRING" id="156994.SAMN04488028_104108"/>
<feature type="domain" description="TonB-dependent receptor plug" evidence="12">
    <location>
        <begin position="208"/>
        <end position="334"/>
    </location>
</feature>
<organism evidence="13 14">
    <name type="scientific">Reichenbachiella agariperforans</name>
    <dbReference type="NCBI Taxonomy" id="156994"/>
    <lineage>
        <taxon>Bacteria</taxon>
        <taxon>Pseudomonadati</taxon>
        <taxon>Bacteroidota</taxon>
        <taxon>Cytophagia</taxon>
        <taxon>Cytophagales</taxon>
        <taxon>Reichenbachiellaceae</taxon>
        <taxon>Reichenbachiella</taxon>
    </lineage>
</organism>
<dbReference type="InterPro" id="IPR039426">
    <property type="entry name" value="TonB-dep_rcpt-like"/>
</dbReference>
<evidence type="ECO:0000313" key="14">
    <source>
        <dbReference type="Proteomes" id="UP000184474"/>
    </source>
</evidence>
<name>A0A1M6RBN6_REIAG</name>
<dbReference type="GO" id="GO:0009279">
    <property type="term" value="C:cell outer membrane"/>
    <property type="evidence" value="ECO:0007669"/>
    <property type="project" value="UniProtKB-SubCell"/>
</dbReference>
<dbReference type="InterPro" id="IPR023997">
    <property type="entry name" value="TonB-dep_OMP_SusC/RagA_CS"/>
</dbReference>
<keyword evidence="2 8" id="KW-0813">Transport</keyword>
<dbReference type="InterPro" id="IPR012910">
    <property type="entry name" value="Plug_dom"/>
</dbReference>
<gene>
    <name evidence="13" type="ORF">SAMN04488028_104108</name>
</gene>
<evidence type="ECO:0000256" key="5">
    <source>
        <dbReference type="ARBA" id="ARBA00023077"/>
    </source>
</evidence>
<dbReference type="InterPro" id="IPR000531">
    <property type="entry name" value="Beta-barrel_TonB"/>
</dbReference>
<evidence type="ECO:0000256" key="7">
    <source>
        <dbReference type="ARBA" id="ARBA00023237"/>
    </source>
</evidence>
<evidence type="ECO:0000256" key="8">
    <source>
        <dbReference type="PROSITE-ProRule" id="PRU01360"/>
    </source>
</evidence>
<keyword evidence="4 8" id="KW-0812">Transmembrane</keyword>
<protein>
    <submittedName>
        <fullName evidence="13">Iron complex outermembrane recepter protein</fullName>
    </submittedName>
</protein>
<evidence type="ECO:0000259" key="11">
    <source>
        <dbReference type="Pfam" id="PF00593"/>
    </source>
</evidence>
<dbReference type="Gene3D" id="2.170.130.10">
    <property type="entry name" value="TonB-dependent receptor, plug domain"/>
    <property type="match status" value="1"/>
</dbReference>
<keyword evidence="7 8" id="KW-0998">Cell outer membrane</keyword>
<keyword evidence="10" id="KW-0732">Signal</keyword>
<evidence type="ECO:0000256" key="10">
    <source>
        <dbReference type="SAM" id="SignalP"/>
    </source>
</evidence>
<evidence type="ECO:0000256" key="4">
    <source>
        <dbReference type="ARBA" id="ARBA00022692"/>
    </source>
</evidence>
<accession>A0A1M6RBN6</accession>
<keyword evidence="14" id="KW-1185">Reference proteome</keyword>